<keyword evidence="2" id="KW-0812">Transmembrane</keyword>
<reference evidence="7" key="1">
    <citation type="submission" date="2021-05" db="EMBL/GenBank/DDBJ databases">
        <authorList>
            <person name="Kaiqin L."/>
            <person name="Jian G."/>
        </authorList>
    </citation>
    <scope>NUCLEOTIDE SEQUENCE</scope>
    <source>
        <strain evidence="7">HDS5</strain>
    </source>
</reference>
<name>A0A975QKM1_9ACTN</name>
<protein>
    <submittedName>
        <fullName evidence="7">Methylamine utilization protein MauD</fullName>
    </submittedName>
</protein>
<comment type="subcellular location">
    <subcellularLocation>
        <location evidence="1">Membrane</location>
        <topology evidence="1">Multi-pass membrane protein</topology>
    </subcellularLocation>
</comment>
<gene>
    <name evidence="7" type="ORF">KGD82_26210</name>
</gene>
<dbReference type="EMBL" id="CP074402">
    <property type="protein sequence ID" value="QVJ01462.1"/>
    <property type="molecule type" value="Genomic_DNA"/>
</dbReference>
<organism evidence="7 8">
    <name type="scientific">Nocardiopsis eucommiae</name>
    <dbReference type="NCBI Taxonomy" id="2831970"/>
    <lineage>
        <taxon>Bacteria</taxon>
        <taxon>Bacillati</taxon>
        <taxon>Actinomycetota</taxon>
        <taxon>Actinomycetes</taxon>
        <taxon>Streptosporangiales</taxon>
        <taxon>Nocardiopsidaceae</taxon>
        <taxon>Nocardiopsis</taxon>
    </lineage>
</organism>
<accession>A0A975QKM1</accession>
<dbReference type="AlphaFoldDB" id="A0A975QKM1"/>
<dbReference type="GO" id="GO:0016020">
    <property type="term" value="C:membrane"/>
    <property type="evidence" value="ECO:0007669"/>
    <property type="project" value="UniProtKB-SubCell"/>
</dbReference>
<feature type="domain" description="Methylamine utilisation protein MauE" evidence="6">
    <location>
        <begin position="15"/>
        <end position="131"/>
    </location>
</feature>
<keyword evidence="8" id="KW-1185">Reference proteome</keyword>
<feature type="compositionally biased region" description="Basic and acidic residues" evidence="5">
    <location>
        <begin position="318"/>
        <end position="329"/>
    </location>
</feature>
<evidence type="ECO:0000256" key="4">
    <source>
        <dbReference type="ARBA" id="ARBA00023136"/>
    </source>
</evidence>
<evidence type="ECO:0000313" key="7">
    <source>
        <dbReference type="EMBL" id="QVJ01462.1"/>
    </source>
</evidence>
<evidence type="ECO:0000256" key="1">
    <source>
        <dbReference type="ARBA" id="ARBA00004141"/>
    </source>
</evidence>
<dbReference type="Pfam" id="PF07291">
    <property type="entry name" value="MauE"/>
    <property type="match status" value="1"/>
</dbReference>
<feature type="region of interest" description="Disordered" evidence="5">
    <location>
        <begin position="276"/>
        <end position="329"/>
    </location>
</feature>
<feature type="compositionally biased region" description="Basic and acidic residues" evidence="5">
    <location>
        <begin position="285"/>
        <end position="296"/>
    </location>
</feature>
<keyword evidence="4" id="KW-0472">Membrane</keyword>
<evidence type="ECO:0000256" key="5">
    <source>
        <dbReference type="SAM" id="MobiDB-lite"/>
    </source>
</evidence>
<proteinExistence type="predicted"/>
<evidence type="ECO:0000256" key="2">
    <source>
        <dbReference type="ARBA" id="ARBA00022692"/>
    </source>
</evidence>
<dbReference type="Proteomes" id="UP000682416">
    <property type="component" value="Chromosome"/>
</dbReference>
<dbReference type="GO" id="GO:0030416">
    <property type="term" value="P:methylamine metabolic process"/>
    <property type="evidence" value="ECO:0007669"/>
    <property type="project" value="InterPro"/>
</dbReference>
<evidence type="ECO:0000256" key="3">
    <source>
        <dbReference type="ARBA" id="ARBA00022989"/>
    </source>
</evidence>
<keyword evidence="3" id="KW-1133">Transmembrane helix</keyword>
<evidence type="ECO:0000313" key="8">
    <source>
        <dbReference type="Proteomes" id="UP000682416"/>
    </source>
</evidence>
<evidence type="ECO:0000259" key="6">
    <source>
        <dbReference type="Pfam" id="PF07291"/>
    </source>
</evidence>
<dbReference type="InterPro" id="IPR009908">
    <property type="entry name" value="Methylamine_util_MauE"/>
</dbReference>
<dbReference type="KEGG" id="nec:KGD82_26210"/>
<sequence>MFPEVLDAVREVQLPLLAALLLLGAAAKASPRAAGTGVSVLLPERLRRPVTLATCLLEAALAVALLTATGLLGEAARVLTALVFAVSVALLLVARRRDPEAGCGCFGGLSRTPIGWRTLTRAGLLAAGAAATVGLAPTGWEVASAPTATHGVVLGVQLVLLALLSPELREAAHRFATREPCEVREVSERRTRRRLRGSEVWRTNARVMLRTEPEETWRHGCWRFLRYDGLRHGRRVDVVYAVRVDGPRRTGVRAVLVDRESGAVIASFGAVTTLDLQGPPRRLPRPREAARRDEAQGRAGARPGTLAKEFPGESGRGLPDEVRASDPVV</sequence>